<dbReference type="InterPro" id="IPR004244">
    <property type="entry name" value="Transposase_22"/>
</dbReference>
<evidence type="ECO:0000256" key="1">
    <source>
        <dbReference type="SAM" id="Coils"/>
    </source>
</evidence>
<evidence type="ECO:0000313" key="4">
    <source>
        <dbReference type="EMBL" id="CAL1605458.1"/>
    </source>
</evidence>
<dbReference type="Gene3D" id="3.30.70.1820">
    <property type="entry name" value="L1 transposable element, RRM domain"/>
    <property type="match status" value="1"/>
</dbReference>
<evidence type="ECO:0000256" key="2">
    <source>
        <dbReference type="SAM" id="MobiDB-lite"/>
    </source>
</evidence>
<dbReference type="AlphaFoldDB" id="A0AAV2LWL8"/>
<keyword evidence="1" id="KW-0175">Coiled coil</keyword>
<gene>
    <name evidence="4" type="ORF">KC01_LOCUS32844</name>
</gene>
<feature type="compositionally biased region" description="Low complexity" evidence="2">
    <location>
        <begin position="1"/>
        <end position="15"/>
    </location>
</feature>
<dbReference type="PANTHER" id="PTHR11505">
    <property type="entry name" value="L1 TRANSPOSABLE ELEMENT-RELATED"/>
    <property type="match status" value="1"/>
</dbReference>
<dbReference type="EMBL" id="OZ035827">
    <property type="protein sequence ID" value="CAL1605458.1"/>
    <property type="molecule type" value="Genomic_DNA"/>
</dbReference>
<feature type="region of interest" description="Disordered" evidence="2">
    <location>
        <begin position="1"/>
        <end position="61"/>
    </location>
</feature>
<dbReference type="SUPFAM" id="SSF57997">
    <property type="entry name" value="Tropomyosin"/>
    <property type="match status" value="1"/>
</dbReference>
<dbReference type="FunFam" id="3.30.70.1820:FF:000004">
    <property type="entry name" value="Uncharacterized protein"/>
    <property type="match status" value="1"/>
</dbReference>
<sequence length="307" mass="34447">MPNTTRGASKTTTTTGIGGSKSTEDASMRQAKANANQRPPSSPPRSGMEEAPAADSPSVPGEVARELAKLYALILEKSDSHDKKLEEIRITTCATESKLVDIASRISNVEGRLGFLEDAQERLEANPPATSKEVEVLREKLDDVENRERRCNLRFVGFPESCENNDAVAFLEGIIPTLFDIDFAKGLEIDRAHRLGAIPRRQDGDQSTRPRAIIARFLRFQDCERIAEAARKKGNVIWGGRRIMVFPDYSRMLNEKWAKFKDCKKLLHNKNIRFALNYPAVLVVKTAQGPMRFEDHKRAMPFIHSLN</sequence>
<accession>A0AAV2LWL8</accession>
<feature type="domain" description="L1 transposable element RRM" evidence="3">
    <location>
        <begin position="150"/>
        <end position="244"/>
    </location>
</feature>
<proteinExistence type="predicted"/>
<dbReference type="Proteomes" id="UP001497482">
    <property type="component" value="Chromosome 5"/>
</dbReference>
<evidence type="ECO:0000313" key="5">
    <source>
        <dbReference type="Proteomes" id="UP001497482"/>
    </source>
</evidence>
<feature type="coiled-coil region" evidence="1">
    <location>
        <begin position="106"/>
        <end position="154"/>
    </location>
</feature>
<name>A0AAV2LWL8_KNICA</name>
<reference evidence="4 5" key="1">
    <citation type="submission" date="2024-04" db="EMBL/GenBank/DDBJ databases">
        <authorList>
            <person name="Waldvogel A.-M."/>
            <person name="Schoenle A."/>
        </authorList>
    </citation>
    <scope>NUCLEOTIDE SEQUENCE [LARGE SCALE GENOMIC DNA]</scope>
</reference>
<dbReference type="InterPro" id="IPR043636">
    <property type="entry name" value="L1_RRM_dom"/>
</dbReference>
<organism evidence="4 5">
    <name type="scientific">Knipowitschia caucasica</name>
    <name type="common">Caucasian dwarf goby</name>
    <name type="synonym">Pomatoschistus caucasicus</name>
    <dbReference type="NCBI Taxonomy" id="637954"/>
    <lineage>
        <taxon>Eukaryota</taxon>
        <taxon>Metazoa</taxon>
        <taxon>Chordata</taxon>
        <taxon>Craniata</taxon>
        <taxon>Vertebrata</taxon>
        <taxon>Euteleostomi</taxon>
        <taxon>Actinopterygii</taxon>
        <taxon>Neopterygii</taxon>
        <taxon>Teleostei</taxon>
        <taxon>Neoteleostei</taxon>
        <taxon>Acanthomorphata</taxon>
        <taxon>Gobiaria</taxon>
        <taxon>Gobiiformes</taxon>
        <taxon>Gobioidei</taxon>
        <taxon>Gobiidae</taxon>
        <taxon>Gobiinae</taxon>
        <taxon>Knipowitschia</taxon>
    </lineage>
</organism>
<protein>
    <recommendedName>
        <fullName evidence="3">L1 transposable element RRM domain-containing protein</fullName>
    </recommendedName>
</protein>
<dbReference type="Pfam" id="PF02994">
    <property type="entry name" value="Transposase_22"/>
    <property type="match status" value="1"/>
</dbReference>
<evidence type="ECO:0000259" key="3">
    <source>
        <dbReference type="Pfam" id="PF02994"/>
    </source>
</evidence>
<keyword evidence="5" id="KW-1185">Reference proteome</keyword>